<dbReference type="SUPFAM" id="SSF51338">
    <property type="entry name" value="Composite domain of metallo-dependent hydrolases"/>
    <property type="match status" value="1"/>
</dbReference>
<sequence length="568" mass="61501">MKQILNHARIVLADRVIDNGALEINDGLIAAIHEHALPDGEDLAGALLLPGLVEIHTDNLEKHLMPRNGVLWPILPAVITHDAQCVAAGITTVLDALAVGDLEGESVRLDTLHSSFDAINQGMREGALRADHFFHLRCELAYPGLLDELEALIAHPAVKLVSVMDHTPGQRQYRDLEQYKKYYGKKKVGWNEDTFLAAVAERKTKQAQYAGRHKQAVVELAQARGIALASHDDTDEAHIEEALRDGVAISEFPTTREAAAAAKRHGLATVMGAPNVVRGGSHSGNVAALELARHDLLDILSSDYVPASLLHGAWLLHAQAGWSLPRAVAAVSLNPARAVGLADRGDIAVGQRADLVAMTARGDVPLVRSVWKLAGGYSDVRRHRCAAAVVPRTQRAPLRRGRQPVRPRDPGRHAGPRRWLRRRTDAGRLPARCRLPAGARRRSGHGGYGVMAHDKLARDYLLQLGFSPRLARLVGMHVEAKRYLCAIDPAYLAALSPASAATLGYQGGPMRADEADAFSRLPDLADILALRRLDEAAKDGGWSLGAADWVWPLMAAHLGSQRLAAWPA</sequence>
<dbReference type="InterPro" id="IPR011059">
    <property type="entry name" value="Metal-dep_hydrolase_composite"/>
</dbReference>
<dbReference type="Gene3D" id="1.10.3210.10">
    <property type="entry name" value="Hypothetical protein af1432"/>
    <property type="match status" value="1"/>
</dbReference>
<dbReference type="NCBIfam" id="NF011990">
    <property type="entry name" value="PRK15446.2-6"/>
    <property type="match status" value="1"/>
</dbReference>
<dbReference type="NCBIfam" id="NF011984">
    <property type="entry name" value="PRK15446.1-5"/>
    <property type="match status" value="1"/>
</dbReference>
<dbReference type="NCBIfam" id="NF011987">
    <property type="entry name" value="PRK15446.2-3"/>
    <property type="match status" value="1"/>
</dbReference>
<dbReference type="NCBIfam" id="TIGR02318">
    <property type="entry name" value="phosphono_phnM"/>
    <property type="match status" value="1"/>
</dbReference>
<dbReference type="PANTHER" id="PTHR43135:SF3">
    <property type="entry name" value="ALPHA-D-RIBOSE 1-METHYLPHOSPHONATE 5-TRIPHOSPHATE DIPHOSPHATASE"/>
    <property type="match status" value="1"/>
</dbReference>
<dbReference type="GO" id="GO:0019700">
    <property type="term" value="P:organic phosphonate catabolic process"/>
    <property type="evidence" value="ECO:0007669"/>
    <property type="project" value="InterPro"/>
</dbReference>
<dbReference type="Gene3D" id="2.30.40.10">
    <property type="entry name" value="Urease, subunit C, domain 1"/>
    <property type="match status" value="1"/>
</dbReference>
<proteinExistence type="predicted"/>
<dbReference type="SUPFAM" id="SSF51556">
    <property type="entry name" value="Metallo-dependent hydrolases"/>
    <property type="match status" value="1"/>
</dbReference>
<name>A0A3S4I6C8_CHRVL</name>
<dbReference type="InterPro" id="IPR051781">
    <property type="entry name" value="Metallo-dep_Hydrolase"/>
</dbReference>
<evidence type="ECO:0000256" key="1">
    <source>
        <dbReference type="SAM" id="MobiDB-lite"/>
    </source>
</evidence>
<organism evidence="3 4">
    <name type="scientific">Chromobacterium violaceum</name>
    <dbReference type="NCBI Taxonomy" id="536"/>
    <lineage>
        <taxon>Bacteria</taxon>
        <taxon>Pseudomonadati</taxon>
        <taxon>Pseudomonadota</taxon>
        <taxon>Betaproteobacteria</taxon>
        <taxon>Neisseriales</taxon>
        <taxon>Chromobacteriaceae</taxon>
        <taxon>Chromobacterium</taxon>
    </lineage>
</organism>
<dbReference type="EMBL" id="LR134182">
    <property type="protein sequence ID" value="VEB42149.1"/>
    <property type="molecule type" value="Genomic_DNA"/>
</dbReference>
<feature type="domain" description="Amidohydrolase-related" evidence="2">
    <location>
        <begin position="154"/>
        <end position="358"/>
    </location>
</feature>
<dbReference type="NCBIfam" id="NF011981">
    <property type="entry name" value="PRK15446.1-2"/>
    <property type="match status" value="1"/>
</dbReference>
<dbReference type="Gene3D" id="3.20.20.140">
    <property type="entry name" value="Metal-dependent hydrolases"/>
    <property type="match status" value="2"/>
</dbReference>
<dbReference type="InterPro" id="IPR012696">
    <property type="entry name" value="PhnM"/>
</dbReference>
<dbReference type="Proteomes" id="UP000275777">
    <property type="component" value="Chromosome"/>
</dbReference>
<accession>A0A3S4I6C8</accession>
<evidence type="ECO:0000313" key="3">
    <source>
        <dbReference type="EMBL" id="VEB42149.1"/>
    </source>
</evidence>
<protein>
    <submittedName>
        <fullName evidence="3">Phosphonate metabolism protein PhnM</fullName>
    </submittedName>
</protein>
<reference evidence="3 4" key="1">
    <citation type="submission" date="2018-12" db="EMBL/GenBank/DDBJ databases">
        <authorList>
            <consortium name="Pathogen Informatics"/>
        </authorList>
    </citation>
    <scope>NUCLEOTIDE SEQUENCE [LARGE SCALE GENOMIC DNA]</scope>
    <source>
        <strain evidence="3 4">NCTC9695</strain>
    </source>
</reference>
<feature type="region of interest" description="Disordered" evidence="1">
    <location>
        <begin position="396"/>
        <end position="417"/>
    </location>
</feature>
<dbReference type="PANTHER" id="PTHR43135">
    <property type="entry name" value="ALPHA-D-RIBOSE 1-METHYLPHOSPHONATE 5-TRIPHOSPHATE DIPHOSPHATASE"/>
    <property type="match status" value="1"/>
</dbReference>
<evidence type="ECO:0000259" key="2">
    <source>
        <dbReference type="Pfam" id="PF01979"/>
    </source>
</evidence>
<dbReference type="CDD" id="cd01306">
    <property type="entry name" value="PhnM"/>
    <property type="match status" value="1"/>
</dbReference>
<dbReference type="InterPro" id="IPR006680">
    <property type="entry name" value="Amidohydro-rel"/>
</dbReference>
<dbReference type="InterPro" id="IPR032466">
    <property type="entry name" value="Metal_Hydrolase"/>
</dbReference>
<dbReference type="GO" id="GO:0016810">
    <property type="term" value="F:hydrolase activity, acting on carbon-nitrogen (but not peptide) bonds"/>
    <property type="evidence" value="ECO:0007669"/>
    <property type="project" value="InterPro"/>
</dbReference>
<gene>
    <name evidence="3" type="ORF">NCTC9695_02592</name>
</gene>
<dbReference type="Pfam" id="PF01979">
    <property type="entry name" value="Amidohydro_1"/>
    <property type="match status" value="1"/>
</dbReference>
<evidence type="ECO:0000313" key="4">
    <source>
        <dbReference type="Proteomes" id="UP000275777"/>
    </source>
</evidence>
<dbReference type="AlphaFoldDB" id="A0A3S4I6C8"/>